<organism evidence="2 3">
    <name type="scientific">Leptospira yasudae</name>
    <dbReference type="NCBI Taxonomy" id="2202201"/>
    <lineage>
        <taxon>Bacteria</taxon>
        <taxon>Pseudomonadati</taxon>
        <taxon>Spirochaetota</taxon>
        <taxon>Spirochaetia</taxon>
        <taxon>Leptospirales</taxon>
        <taxon>Leptospiraceae</taxon>
        <taxon>Leptospira</taxon>
    </lineage>
</organism>
<keyword evidence="1" id="KW-0472">Membrane</keyword>
<reference evidence="2 3" key="1">
    <citation type="journal article" date="2019" name="PLoS Negl. Trop. Dis.">
        <title>Revisiting the worldwide diversity of Leptospira species in the environment.</title>
        <authorList>
            <person name="Vincent A.T."/>
            <person name="Schiettekatte O."/>
            <person name="Bourhy P."/>
            <person name="Veyrier F.J."/>
            <person name="Picardeau M."/>
        </authorList>
    </citation>
    <scope>NUCLEOTIDE SEQUENCE [LARGE SCALE GENOMIC DNA]</scope>
    <source>
        <strain evidence="2 3">201702445</strain>
    </source>
</reference>
<evidence type="ECO:0000313" key="3">
    <source>
        <dbReference type="Proteomes" id="UP000297613"/>
    </source>
</evidence>
<dbReference type="Proteomes" id="UP000297613">
    <property type="component" value="Unassembled WGS sequence"/>
</dbReference>
<sequence length="121" mass="14055">MKSNGFEKEISDRLCSKVWSSKICDAVYKRRRWRMIQLAFITFLTAFFSTSFVWLTFFENSGPAIARNELQSWVQEQIYGTTAEAESKVHNVFYREAEMPQTGVPVSLDVDTLIEASLDRR</sequence>
<evidence type="ECO:0000256" key="1">
    <source>
        <dbReference type="SAM" id="Phobius"/>
    </source>
</evidence>
<proteinExistence type="predicted"/>
<keyword evidence="1" id="KW-0812">Transmembrane</keyword>
<comment type="caution">
    <text evidence="2">The sequence shown here is derived from an EMBL/GenBank/DDBJ whole genome shotgun (WGS) entry which is preliminary data.</text>
</comment>
<dbReference type="RefSeq" id="WP_135572639.1">
    <property type="nucleotide sequence ID" value="NZ_RQGK01000006.1"/>
</dbReference>
<accession>A0A6N4QL47</accession>
<dbReference type="AlphaFoldDB" id="A0A6N4QL47"/>
<name>A0A6N4QL47_9LEPT</name>
<feature type="transmembrane region" description="Helical" evidence="1">
    <location>
        <begin position="38"/>
        <end position="58"/>
    </location>
</feature>
<dbReference type="EMBL" id="RQGM01000033">
    <property type="protein sequence ID" value="TGL84975.1"/>
    <property type="molecule type" value="Genomic_DNA"/>
</dbReference>
<evidence type="ECO:0000313" key="2">
    <source>
        <dbReference type="EMBL" id="TGL84975.1"/>
    </source>
</evidence>
<gene>
    <name evidence="2" type="ORF">EHQ83_09305</name>
</gene>
<protein>
    <submittedName>
        <fullName evidence="2">Uncharacterized protein</fullName>
    </submittedName>
</protein>
<keyword evidence="1" id="KW-1133">Transmembrane helix</keyword>